<keyword evidence="4 5" id="KW-0687">Ribonucleoprotein</keyword>
<dbReference type="eggNOG" id="COG1825">
    <property type="taxonomic scope" value="Bacteria"/>
</dbReference>
<dbReference type="InterPro" id="IPR037121">
    <property type="entry name" value="Ribosomal_bL25_C"/>
</dbReference>
<evidence type="ECO:0000256" key="1">
    <source>
        <dbReference type="ARBA" id="ARBA00022730"/>
    </source>
</evidence>
<dbReference type="InterPro" id="IPR020057">
    <property type="entry name" value="Ribosomal_bL25_b-dom"/>
</dbReference>
<feature type="domain" description="Large ribosomal subunit protein bL25 L25" evidence="7">
    <location>
        <begin position="6"/>
        <end position="95"/>
    </location>
</feature>
<reference evidence="9 10" key="1">
    <citation type="journal article" date="2013" name="Genome Announc.">
        <title>Draft genome sequences for three mercury-methylating, sulfate-reducing bacteria.</title>
        <authorList>
            <person name="Brown S.D."/>
            <person name="Hurt R.A.Jr."/>
            <person name="Gilmour C.C."/>
            <person name="Elias D.A."/>
        </authorList>
    </citation>
    <scope>NUCLEOTIDE SEQUENCE [LARGE SCALE GENOMIC DNA]</scope>
    <source>
        <strain evidence="9 10">DSM 2059</strain>
    </source>
</reference>
<dbReference type="InterPro" id="IPR029751">
    <property type="entry name" value="Ribosomal_L25_dom"/>
</dbReference>
<evidence type="ECO:0000256" key="4">
    <source>
        <dbReference type="ARBA" id="ARBA00023274"/>
    </source>
</evidence>
<dbReference type="Gene3D" id="2.170.120.20">
    <property type="entry name" value="Ribosomal protein L25, beta domain"/>
    <property type="match status" value="1"/>
</dbReference>
<evidence type="ECO:0000259" key="7">
    <source>
        <dbReference type="Pfam" id="PF01386"/>
    </source>
</evidence>
<dbReference type="AlphaFoldDB" id="S7UK40"/>
<dbReference type="HAMAP" id="MF_01334">
    <property type="entry name" value="Ribosomal_bL25_CTC"/>
    <property type="match status" value="1"/>
</dbReference>
<feature type="domain" description="Large ribosomal subunit protein bL25 beta" evidence="8">
    <location>
        <begin position="103"/>
        <end position="183"/>
    </location>
</feature>
<evidence type="ECO:0000313" key="10">
    <source>
        <dbReference type="Proteomes" id="UP000014977"/>
    </source>
</evidence>
<dbReference type="CDD" id="cd00495">
    <property type="entry name" value="Ribosomal_L25_TL5_CTC"/>
    <property type="match status" value="1"/>
</dbReference>
<dbReference type="InterPro" id="IPR011035">
    <property type="entry name" value="Ribosomal_bL25/Gln-tRNA_synth"/>
</dbReference>
<dbReference type="InterPro" id="IPR020930">
    <property type="entry name" value="Ribosomal_uL5_bac-type"/>
</dbReference>
<dbReference type="GO" id="GO:0008097">
    <property type="term" value="F:5S rRNA binding"/>
    <property type="evidence" value="ECO:0007669"/>
    <property type="project" value="InterPro"/>
</dbReference>
<keyword evidence="2 5" id="KW-0694">RNA-binding</keyword>
<organism evidence="9 10">
    <name type="scientific">Desulfococcus multivorans DSM 2059</name>
    <dbReference type="NCBI Taxonomy" id="1121405"/>
    <lineage>
        <taxon>Bacteria</taxon>
        <taxon>Pseudomonadati</taxon>
        <taxon>Thermodesulfobacteriota</taxon>
        <taxon>Desulfobacteria</taxon>
        <taxon>Desulfobacterales</taxon>
        <taxon>Desulfococcaceae</taxon>
        <taxon>Desulfococcus</taxon>
    </lineage>
</organism>
<dbReference type="OrthoDB" id="9786489at2"/>
<keyword evidence="10" id="KW-1185">Reference proteome</keyword>
<accession>S7UK40</accession>
<evidence type="ECO:0000256" key="3">
    <source>
        <dbReference type="ARBA" id="ARBA00022980"/>
    </source>
</evidence>
<keyword evidence="1 5" id="KW-0699">rRNA-binding</keyword>
<dbReference type="EMBL" id="ATHJ01000119">
    <property type="protein sequence ID" value="EPR34174.1"/>
    <property type="molecule type" value="Genomic_DNA"/>
</dbReference>
<dbReference type="InterPro" id="IPR001021">
    <property type="entry name" value="Ribosomal_bL25_long"/>
</dbReference>
<dbReference type="GO" id="GO:0006412">
    <property type="term" value="P:translation"/>
    <property type="evidence" value="ECO:0007669"/>
    <property type="project" value="UniProtKB-UniRule"/>
</dbReference>
<name>S7UK40_DESML</name>
<dbReference type="NCBIfam" id="NF004612">
    <property type="entry name" value="PRK05943.1"/>
    <property type="match status" value="1"/>
</dbReference>
<comment type="function">
    <text evidence="5">This is one of the proteins that binds to the 5S RNA in the ribosome where it forms part of the central protuberance.</text>
</comment>
<dbReference type="STRING" id="897.B2D07_13770"/>
<dbReference type="SUPFAM" id="SSF50715">
    <property type="entry name" value="Ribosomal protein L25-like"/>
    <property type="match status" value="1"/>
</dbReference>
<dbReference type="Proteomes" id="UP000014977">
    <property type="component" value="Unassembled WGS sequence"/>
</dbReference>
<evidence type="ECO:0000256" key="5">
    <source>
        <dbReference type="HAMAP-Rule" id="MF_01334"/>
    </source>
</evidence>
<keyword evidence="3 5" id="KW-0689">Ribosomal protein</keyword>
<proteinExistence type="inferred from homology"/>
<dbReference type="PANTHER" id="PTHR33284">
    <property type="entry name" value="RIBOSOMAL PROTEIN L25/GLN-TRNA SYNTHETASE, ANTI-CODON-BINDING DOMAIN-CONTAINING PROTEIN"/>
    <property type="match status" value="1"/>
</dbReference>
<gene>
    <name evidence="5" type="primary">rplY</name>
    <name evidence="5" type="synonym">ctc</name>
    <name evidence="9" type="ORF">dsmv_3386</name>
</gene>
<dbReference type="GO" id="GO:0003735">
    <property type="term" value="F:structural constituent of ribosome"/>
    <property type="evidence" value="ECO:0007669"/>
    <property type="project" value="InterPro"/>
</dbReference>
<comment type="similarity">
    <text evidence="5">Belongs to the bacterial ribosomal protein bL25 family. CTC subfamily.</text>
</comment>
<evidence type="ECO:0000259" key="8">
    <source>
        <dbReference type="Pfam" id="PF14693"/>
    </source>
</evidence>
<dbReference type="Pfam" id="PF01386">
    <property type="entry name" value="Ribosomal_L25p"/>
    <property type="match status" value="1"/>
</dbReference>
<evidence type="ECO:0000313" key="9">
    <source>
        <dbReference type="EMBL" id="EPR34174.1"/>
    </source>
</evidence>
<evidence type="ECO:0000256" key="2">
    <source>
        <dbReference type="ARBA" id="ARBA00022884"/>
    </source>
</evidence>
<dbReference type="InterPro" id="IPR020056">
    <property type="entry name" value="Rbsml_bL25/Gln-tRNA_synth_N"/>
</dbReference>
<evidence type="ECO:0000256" key="6">
    <source>
        <dbReference type="SAM" id="MobiDB-lite"/>
    </source>
</evidence>
<comment type="subunit">
    <text evidence="5">Part of the 50S ribosomal subunit; part of the 5S rRNA/L5/L18/L25 subcomplex. Contacts the 5S rRNA. Binds to the 5S rRNA independently of L5 and L18.</text>
</comment>
<dbReference type="NCBIfam" id="TIGR00731">
    <property type="entry name" value="bL25_bact_ctc"/>
    <property type="match status" value="1"/>
</dbReference>
<dbReference type="Gene3D" id="2.40.240.10">
    <property type="entry name" value="Ribosomal Protein L25, Chain P"/>
    <property type="match status" value="1"/>
</dbReference>
<protein>
    <recommendedName>
        <fullName evidence="5">Large ribosomal subunit protein bL25</fullName>
    </recommendedName>
    <alternativeName>
        <fullName evidence="5">General stress protein CTC</fullName>
    </alternativeName>
</protein>
<sequence length="212" mass="23447">MEFIDLKANIRTGRKKGPSRRLRAAGRIPAVLYGPGAETLALSIDTTDLEKAVKNRSGSQVFLNLVIDGADGNKTAMIKDLQIHPVSRDMIHADFYEIAMDRKIRATAPVTVTGKSIGVENGGMVQIIRRELEVLCYPNQMPEEIVVDITDLDIGDSIHIEDIAVEEGVEFPHDVNFTVLTILSGRPEEAGEEEEEEMGEETEASDQRDEEE</sequence>
<dbReference type="RefSeq" id="WP_020878519.1">
    <property type="nucleotide sequence ID" value="NZ_ATHJ01000119.1"/>
</dbReference>
<comment type="caution">
    <text evidence="9">The sequence shown here is derived from an EMBL/GenBank/DDBJ whole genome shotgun (WGS) entry which is preliminary data.</text>
</comment>
<dbReference type="Pfam" id="PF14693">
    <property type="entry name" value="Ribosomal_TL5_C"/>
    <property type="match status" value="1"/>
</dbReference>
<feature type="compositionally biased region" description="Acidic residues" evidence="6">
    <location>
        <begin position="190"/>
        <end position="212"/>
    </location>
</feature>
<dbReference type="PANTHER" id="PTHR33284:SF1">
    <property type="entry name" value="RIBOSOMAL PROTEIN L25_GLN-TRNA SYNTHETASE, ANTI-CODON-BINDING DOMAIN-CONTAINING PROTEIN"/>
    <property type="match status" value="1"/>
</dbReference>
<dbReference type="GO" id="GO:0022625">
    <property type="term" value="C:cytosolic large ribosomal subunit"/>
    <property type="evidence" value="ECO:0007669"/>
    <property type="project" value="TreeGrafter"/>
</dbReference>
<feature type="region of interest" description="Disordered" evidence="6">
    <location>
        <begin position="185"/>
        <end position="212"/>
    </location>
</feature>